<evidence type="ECO:0000313" key="1">
    <source>
        <dbReference type="EMBL" id="KAE9595069.1"/>
    </source>
</evidence>
<accession>A0A6A4P5Z3</accession>
<keyword evidence="2" id="KW-1185">Reference proteome</keyword>
<proteinExistence type="predicted"/>
<evidence type="ECO:0000313" key="2">
    <source>
        <dbReference type="Proteomes" id="UP000447434"/>
    </source>
</evidence>
<reference evidence="2" key="1">
    <citation type="journal article" date="2020" name="Nat. Commun.">
        <title>Genome sequence of the cluster root forming white lupin.</title>
        <authorList>
            <person name="Hufnagel B."/>
            <person name="Marques A."/>
            <person name="Soriano A."/>
            <person name="Marques L."/>
            <person name="Divol F."/>
            <person name="Doumas P."/>
            <person name="Sallet E."/>
            <person name="Mancinotti D."/>
            <person name="Carrere S."/>
            <person name="Marande W."/>
            <person name="Arribat S."/>
            <person name="Keller J."/>
            <person name="Huneau C."/>
            <person name="Blein T."/>
            <person name="Aime D."/>
            <person name="Laguerre M."/>
            <person name="Taylor J."/>
            <person name="Schubert V."/>
            <person name="Nelson M."/>
            <person name="Geu-Flores F."/>
            <person name="Crespi M."/>
            <person name="Gallardo-Guerrero K."/>
            <person name="Delaux P.-M."/>
            <person name="Salse J."/>
            <person name="Berges H."/>
            <person name="Guyot R."/>
            <person name="Gouzy J."/>
            <person name="Peret B."/>
        </authorList>
    </citation>
    <scope>NUCLEOTIDE SEQUENCE [LARGE SCALE GENOMIC DNA]</scope>
    <source>
        <strain evidence="2">cv. Amiga</strain>
    </source>
</reference>
<sequence>MASRKLLFTYLLLVVALSSMNLSLGARNILERTSSAYIPTIPTLPNPTRFPPLPPMGVNVPPLPTIPTRPLLPPTSFPSIPITFPFISPPSTSTP</sequence>
<gene>
    <name evidence="1" type="ORF">Lalb_Chr18g0060481</name>
</gene>
<dbReference type="EMBL" id="WOCE01000018">
    <property type="protein sequence ID" value="KAE9595069.1"/>
    <property type="molecule type" value="Genomic_DNA"/>
</dbReference>
<dbReference type="AlphaFoldDB" id="A0A6A4P5Z3"/>
<comment type="caution">
    <text evidence="1">The sequence shown here is derived from an EMBL/GenBank/DDBJ whole genome shotgun (WGS) entry which is preliminary data.</text>
</comment>
<dbReference type="Proteomes" id="UP000447434">
    <property type="component" value="Chromosome 18"/>
</dbReference>
<name>A0A6A4P5Z3_LUPAL</name>
<protein>
    <submittedName>
        <fullName evidence="1">Uncharacterized protein</fullName>
    </submittedName>
</protein>
<organism evidence="1 2">
    <name type="scientific">Lupinus albus</name>
    <name type="common">White lupine</name>
    <name type="synonym">Lupinus termis</name>
    <dbReference type="NCBI Taxonomy" id="3870"/>
    <lineage>
        <taxon>Eukaryota</taxon>
        <taxon>Viridiplantae</taxon>
        <taxon>Streptophyta</taxon>
        <taxon>Embryophyta</taxon>
        <taxon>Tracheophyta</taxon>
        <taxon>Spermatophyta</taxon>
        <taxon>Magnoliopsida</taxon>
        <taxon>eudicotyledons</taxon>
        <taxon>Gunneridae</taxon>
        <taxon>Pentapetalae</taxon>
        <taxon>rosids</taxon>
        <taxon>fabids</taxon>
        <taxon>Fabales</taxon>
        <taxon>Fabaceae</taxon>
        <taxon>Papilionoideae</taxon>
        <taxon>50 kb inversion clade</taxon>
        <taxon>genistoids sensu lato</taxon>
        <taxon>core genistoids</taxon>
        <taxon>Genisteae</taxon>
        <taxon>Lupinus</taxon>
    </lineage>
</organism>